<dbReference type="GeneID" id="117647691"/>
<feature type="transmembrane region" description="Helical" evidence="6">
    <location>
        <begin position="427"/>
        <end position="453"/>
    </location>
</feature>
<dbReference type="Proteomes" id="UP000515158">
    <property type="component" value="Unplaced"/>
</dbReference>
<evidence type="ECO:0000256" key="3">
    <source>
        <dbReference type="ARBA" id="ARBA00022989"/>
    </source>
</evidence>
<evidence type="ECO:0000313" key="8">
    <source>
        <dbReference type="Proteomes" id="UP000515158"/>
    </source>
</evidence>
<feature type="transmembrane region" description="Helical" evidence="6">
    <location>
        <begin position="333"/>
        <end position="356"/>
    </location>
</feature>
<dbReference type="PROSITE" id="PS50850">
    <property type="entry name" value="MFS"/>
    <property type="match status" value="1"/>
</dbReference>
<dbReference type="SUPFAM" id="SSF103473">
    <property type="entry name" value="MFS general substrate transporter"/>
    <property type="match status" value="1"/>
</dbReference>
<feature type="transmembrane region" description="Helical" evidence="6">
    <location>
        <begin position="92"/>
        <end position="121"/>
    </location>
</feature>
<comment type="subcellular location">
    <subcellularLocation>
        <location evidence="1">Membrane</location>
        <topology evidence="1">Multi-pass membrane protein</topology>
    </subcellularLocation>
</comment>
<evidence type="ECO:0000256" key="2">
    <source>
        <dbReference type="ARBA" id="ARBA00022692"/>
    </source>
</evidence>
<dbReference type="RefSeq" id="XP_034245476.1">
    <property type="nucleotide sequence ID" value="XM_034389585.1"/>
</dbReference>
<sequence length="550" mass="58582">MADTRNWRYSGVPTGDAHPAARPGADDGPEDERVPLHVGDGVVTILPAAAKADVKADPLASPLALDVLPVEAAAVAGKVAGKVKGFSQRRQYLACCAVQALSVMGGVCIAYSSSLIAALMADDSELPVSTQQSAWIASVLVLAVPVGAMVSLALGNVLGRLTLVRAMALPYCAGWAFIATANSVPQLLLGRLLLGVALGLSHSPLLLYVSEVADKNIRGGLSAIGTALASLGVLLCYVMGAVMHWRTHAWANCALPVVPILAIQLVCTESPVWLRARGRLEAAAKASAFLYNDPDKVVSVPSKPSKPATEGKPDKAVNPWKMLFTDPMAYKPLIIVNLLFIIQQLVGIYITIYFAVPLFQKTGSTIDPYLTSILIGVVRVVGCTAVSLVMARLGRRPLMIVSSLGQAVSMAASGTATYFILRGDAVSSYWVVGGVLGYIAFGCLGWQAVPWCMMAEVFPHEVRSLAQPLNSSTAHIYMFLMLQLYPTLQDLLGGAAGIQLLFAVASLLSAVFVWVLLPETRGRTLGEIEQYFRDNDTFLQEKRRKRALKA</sequence>
<gene>
    <name evidence="9 10 11" type="primary">LOC117647691</name>
</gene>
<evidence type="ECO:0000256" key="5">
    <source>
        <dbReference type="SAM" id="MobiDB-lite"/>
    </source>
</evidence>
<evidence type="ECO:0000259" key="7">
    <source>
        <dbReference type="PROSITE" id="PS50850"/>
    </source>
</evidence>
<dbReference type="RefSeq" id="XP_034245475.1">
    <property type="nucleotide sequence ID" value="XM_034389584.1"/>
</dbReference>
<organism evidence="9">
    <name type="scientific">Thrips palmi</name>
    <name type="common">Melon thrips</name>
    <dbReference type="NCBI Taxonomy" id="161013"/>
    <lineage>
        <taxon>Eukaryota</taxon>
        <taxon>Metazoa</taxon>
        <taxon>Ecdysozoa</taxon>
        <taxon>Arthropoda</taxon>
        <taxon>Hexapoda</taxon>
        <taxon>Insecta</taxon>
        <taxon>Pterygota</taxon>
        <taxon>Neoptera</taxon>
        <taxon>Paraneoptera</taxon>
        <taxon>Thysanoptera</taxon>
        <taxon>Terebrantia</taxon>
        <taxon>Thripoidea</taxon>
        <taxon>Thripidae</taxon>
        <taxon>Thrips</taxon>
    </lineage>
</organism>
<evidence type="ECO:0000256" key="1">
    <source>
        <dbReference type="ARBA" id="ARBA00004141"/>
    </source>
</evidence>
<dbReference type="InterPro" id="IPR005829">
    <property type="entry name" value="Sugar_transporter_CS"/>
</dbReference>
<keyword evidence="2 6" id="KW-0812">Transmembrane</keyword>
<dbReference type="InterPro" id="IPR020846">
    <property type="entry name" value="MFS_dom"/>
</dbReference>
<dbReference type="Pfam" id="PF00083">
    <property type="entry name" value="Sugar_tr"/>
    <property type="match status" value="1"/>
</dbReference>
<dbReference type="InterPro" id="IPR005828">
    <property type="entry name" value="MFS_sugar_transport-like"/>
</dbReference>
<evidence type="ECO:0000256" key="6">
    <source>
        <dbReference type="SAM" id="Phobius"/>
    </source>
</evidence>
<dbReference type="Gene3D" id="1.20.1250.20">
    <property type="entry name" value="MFS general substrate transporter like domains"/>
    <property type="match status" value="1"/>
</dbReference>
<feature type="transmembrane region" description="Helical" evidence="6">
    <location>
        <begin position="188"/>
        <end position="209"/>
    </location>
</feature>
<evidence type="ECO:0000313" key="11">
    <source>
        <dbReference type="RefSeq" id="XP_034245476.1"/>
    </source>
</evidence>
<dbReference type="GO" id="GO:0022857">
    <property type="term" value="F:transmembrane transporter activity"/>
    <property type="evidence" value="ECO:0007669"/>
    <property type="project" value="InterPro"/>
</dbReference>
<dbReference type="KEGG" id="tpal:117647691"/>
<name>A0A6P8ZQ97_THRPL</name>
<dbReference type="GO" id="GO:0016020">
    <property type="term" value="C:membrane"/>
    <property type="evidence" value="ECO:0007669"/>
    <property type="project" value="UniProtKB-SubCell"/>
</dbReference>
<feature type="transmembrane region" description="Helical" evidence="6">
    <location>
        <begin position="368"/>
        <end position="391"/>
    </location>
</feature>
<proteinExistence type="predicted"/>
<dbReference type="PRINTS" id="PR00171">
    <property type="entry name" value="SUGRTRNSPORT"/>
</dbReference>
<dbReference type="InterPro" id="IPR036259">
    <property type="entry name" value="MFS_trans_sf"/>
</dbReference>
<dbReference type="InterPro" id="IPR050549">
    <property type="entry name" value="MFS_Trehalose_Transporter"/>
</dbReference>
<evidence type="ECO:0000313" key="10">
    <source>
        <dbReference type="RefSeq" id="XP_034245475.1"/>
    </source>
</evidence>
<keyword evidence="8" id="KW-1185">Reference proteome</keyword>
<dbReference type="OrthoDB" id="6612291at2759"/>
<dbReference type="FunFam" id="1.20.1250.20:FF:000249">
    <property type="entry name" value="facilitated trehalose transporter Tret1"/>
    <property type="match status" value="1"/>
</dbReference>
<dbReference type="AlphaFoldDB" id="A0A6P8ZQ97"/>
<dbReference type="PANTHER" id="PTHR48021">
    <property type="match status" value="1"/>
</dbReference>
<reference evidence="9 10" key="1">
    <citation type="submission" date="2025-04" db="UniProtKB">
        <authorList>
            <consortium name="RefSeq"/>
        </authorList>
    </citation>
    <scope>IDENTIFICATION</scope>
    <source>
        <tissue evidence="9 10">Total insect</tissue>
    </source>
</reference>
<dbReference type="RefSeq" id="XP_034245474.1">
    <property type="nucleotide sequence ID" value="XM_034389583.1"/>
</dbReference>
<feature type="region of interest" description="Disordered" evidence="5">
    <location>
        <begin position="1"/>
        <end position="34"/>
    </location>
</feature>
<feature type="transmembrane region" description="Helical" evidence="6">
    <location>
        <begin position="491"/>
        <end position="517"/>
    </location>
</feature>
<dbReference type="InterPro" id="IPR003663">
    <property type="entry name" value="Sugar/inositol_transpt"/>
</dbReference>
<feature type="transmembrane region" description="Helical" evidence="6">
    <location>
        <begin position="133"/>
        <end position="155"/>
    </location>
</feature>
<dbReference type="PANTHER" id="PTHR48021:SF24">
    <property type="entry name" value="MAJOR FACILITATOR SUPERFAMILY (MFS) PROFILE DOMAIN-CONTAINING PROTEIN"/>
    <property type="match status" value="1"/>
</dbReference>
<feature type="domain" description="Major facilitator superfamily (MFS) profile" evidence="7">
    <location>
        <begin position="98"/>
        <end position="521"/>
    </location>
</feature>
<evidence type="ECO:0000313" key="9">
    <source>
        <dbReference type="RefSeq" id="XP_034245474.1"/>
    </source>
</evidence>
<feature type="transmembrane region" description="Helical" evidence="6">
    <location>
        <begin position="221"/>
        <end position="243"/>
    </location>
</feature>
<evidence type="ECO:0000256" key="4">
    <source>
        <dbReference type="ARBA" id="ARBA00023136"/>
    </source>
</evidence>
<keyword evidence="4 6" id="KW-0472">Membrane</keyword>
<protein>
    <submittedName>
        <fullName evidence="9 10">Facilitated trehalose transporter Tret1-2 homolog</fullName>
    </submittedName>
</protein>
<dbReference type="PROSITE" id="PS00217">
    <property type="entry name" value="SUGAR_TRANSPORT_2"/>
    <property type="match status" value="1"/>
</dbReference>
<keyword evidence="3 6" id="KW-1133">Transmembrane helix</keyword>
<accession>A0A6P8ZQ97</accession>